<organism evidence="2 3">
    <name type="scientific">Chloroflexus aggregans (strain MD-66 / DSM 9485)</name>
    <dbReference type="NCBI Taxonomy" id="326427"/>
    <lineage>
        <taxon>Bacteria</taxon>
        <taxon>Bacillati</taxon>
        <taxon>Chloroflexota</taxon>
        <taxon>Chloroflexia</taxon>
        <taxon>Chloroflexales</taxon>
        <taxon>Chloroflexineae</taxon>
        <taxon>Chloroflexaceae</taxon>
        <taxon>Chloroflexus</taxon>
    </lineage>
</organism>
<dbReference type="PANTHER" id="PTHR46331">
    <property type="entry name" value="VALACYCLOVIR HYDROLASE"/>
    <property type="match status" value="1"/>
</dbReference>
<dbReference type="Gene3D" id="3.40.50.1820">
    <property type="entry name" value="alpha/beta hydrolase"/>
    <property type="match status" value="1"/>
</dbReference>
<gene>
    <name evidence="2" type="ordered locus">Cagg_2154</name>
</gene>
<evidence type="ECO:0000313" key="2">
    <source>
        <dbReference type="EMBL" id="ACL25038.1"/>
    </source>
</evidence>
<dbReference type="InterPro" id="IPR000073">
    <property type="entry name" value="AB_hydrolase_1"/>
</dbReference>
<evidence type="ECO:0000313" key="3">
    <source>
        <dbReference type="Proteomes" id="UP000002508"/>
    </source>
</evidence>
<dbReference type="PANTHER" id="PTHR46331:SF2">
    <property type="entry name" value="VALACYCLOVIR HYDROLASE"/>
    <property type="match status" value="1"/>
</dbReference>
<sequence length="257" mass="28105">MQHRVTLHDGAEIAYHDLGSGPPVLLIHGFVGTARTHMGLLIDDLSRDHRIIAPDLRGYGASRPPNRTFPPDFYQRDATDMAELLDLIQPGPAVVMGFSDGGESALILAASRPDVLRGVVAWGVSGVMSQAMVNAVQDWLPATAWVERRPSWRQEIIELHGSEQFEAIIEGWVHAAQAIAASGGDICFQTASRIRCPALLINGDGERNNLPSDVQRLAATIPNCRLEFVTNSGHAIQEDQPEELIRLIRQFLAQLAL</sequence>
<dbReference type="SUPFAM" id="SSF53474">
    <property type="entry name" value="alpha/beta-Hydrolases"/>
    <property type="match status" value="1"/>
</dbReference>
<dbReference type="InterPro" id="IPR029058">
    <property type="entry name" value="AB_hydrolase_fold"/>
</dbReference>
<dbReference type="eggNOG" id="COG2267">
    <property type="taxonomic scope" value="Bacteria"/>
</dbReference>
<dbReference type="STRING" id="326427.Cagg_2154"/>
<dbReference type="EMBL" id="CP001337">
    <property type="protein sequence ID" value="ACL25038.1"/>
    <property type="molecule type" value="Genomic_DNA"/>
</dbReference>
<evidence type="ECO:0000259" key="1">
    <source>
        <dbReference type="Pfam" id="PF12697"/>
    </source>
</evidence>
<reference evidence="2" key="1">
    <citation type="submission" date="2008-12" db="EMBL/GenBank/DDBJ databases">
        <title>Complete sequence of Chloroflexus aggregans DSM 9485.</title>
        <authorList>
            <consortium name="US DOE Joint Genome Institute"/>
            <person name="Lucas S."/>
            <person name="Copeland A."/>
            <person name="Lapidus A."/>
            <person name="Glavina del Rio T."/>
            <person name="Dalin E."/>
            <person name="Tice H."/>
            <person name="Pitluck S."/>
            <person name="Foster B."/>
            <person name="Larimer F."/>
            <person name="Land M."/>
            <person name="Hauser L."/>
            <person name="Kyrpides N."/>
            <person name="Mikhailova N."/>
            <person name="Bryant D."/>
            <person name="Richardson P."/>
        </authorList>
    </citation>
    <scope>NUCLEOTIDE SEQUENCE</scope>
    <source>
        <strain evidence="2">DSM 9485</strain>
    </source>
</reference>
<name>B8GCJ4_CHLAD</name>
<keyword evidence="2" id="KW-0378">Hydrolase</keyword>
<proteinExistence type="predicted"/>
<dbReference type="KEGG" id="cag:Cagg_2154"/>
<feature type="domain" description="AB hydrolase-1" evidence="1">
    <location>
        <begin position="24"/>
        <end position="246"/>
    </location>
</feature>
<keyword evidence="3" id="KW-1185">Reference proteome</keyword>
<protein>
    <submittedName>
        <fullName evidence="2">Alpha/beta hydrolase fold protein</fullName>
    </submittedName>
</protein>
<dbReference type="Pfam" id="PF12697">
    <property type="entry name" value="Abhydrolase_6"/>
    <property type="match status" value="1"/>
</dbReference>
<dbReference type="AlphaFoldDB" id="B8GCJ4"/>
<dbReference type="ESTHER" id="chlad-b8gcj4">
    <property type="family name" value="Valacyclovir-hydrolase"/>
</dbReference>
<accession>B8GCJ4</accession>
<dbReference type="GO" id="GO:0017171">
    <property type="term" value="F:serine hydrolase activity"/>
    <property type="evidence" value="ECO:0007669"/>
    <property type="project" value="TreeGrafter"/>
</dbReference>
<dbReference type="OrthoDB" id="27092at2"/>
<dbReference type="HOGENOM" id="CLU_020336_50_5_0"/>
<dbReference type="Proteomes" id="UP000002508">
    <property type="component" value="Chromosome"/>
</dbReference>
<dbReference type="RefSeq" id="WP_015940896.1">
    <property type="nucleotide sequence ID" value="NC_011831.1"/>
</dbReference>